<feature type="region of interest" description="Disordered" evidence="1">
    <location>
        <begin position="57"/>
        <end position="79"/>
    </location>
</feature>
<keyword evidence="4" id="KW-1185">Reference proteome</keyword>
<dbReference type="Proteomes" id="UP000015453">
    <property type="component" value="Unassembled WGS sequence"/>
</dbReference>
<feature type="compositionally biased region" description="Acidic residues" evidence="1">
    <location>
        <begin position="202"/>
        <end position="211"/>
    </location>
</feature>
<accession>S8DDQ9</accession>
<evidence type="ECO:0000259" key="2">
    <source>
        <dbReference type="Pfam" id="PF14309"/>
    </source>
</evidence>
<organism evidence="3 4">
    <name type="scientific">Genlisea aurea</name>
    <dbReference type="NCBI Taxonomy" id="192259"/>
    <lineage>
        <taxon>Eukaryota</taxon>
        <taxon>Viridiplantae</taxon>
        <taxon>Streptophyta</taxon>
        <taxon>Embryophyta</taxon>
        <taxon>Tracheophyta</taxon>
        <taxon>Spermatophyta</taxon>
        <taxon>Magnoliopsida</taxon>
        <taxon>eudicotyledons</taxon>
        <taxon>Gunneridae</taxon>
        <taxon>Pentapetalae</taxon>
        <taxon>asterids</taxon>
        <taxon>lamiids</taxon>
        <taxon>Lamiales</taxon>
        <taxon>Lentibulariaceae</taxon>
        <taxon>Genlisea</taxon>
    </lineage>
</organism>
<dbReference type="AlphaFoldDB" id="S8DDQ9"/>
<dbReference type="OrthoDB" id="952876at2759"/>
<protein>
    <recommendedName>
        <fullName evidence="2">DUF4378 domain-containing protein</fullName>
    </recommendedName>
</protein>
<dbReference type="PANTHER" id="PTHR47212">
    <property type="entry name" value="ADHESIN-LIKE PROTEIN, PUTATIVE (DUF3741)-RELATED"/>
    <property type="match status" value="1"/>
</dbReference>
<gene>
    <name evidence="3" type="ORF">M569_17325</name>
</gene>
<comment type="caution">
    <text evidence="3">The sequence shown here is derived from an EMBL/GenBank/DDBJ whole genome shotgun (WGS) entry which is preliminary data.</text>
</comment>
<dbReference type="EMBL" id="AUSU01010166">
    <property type="protein sequence ID" value="EPS57492.1"/>
    <property type="molecule type" value="Genomic_DNA"/>
</dbReference>
<feature type="compositionally biased region" description="Basic residues" evidence="1">
    <location>
        <begin position="70"/>
        <end position="79"/>
    </location>
</feature>
<evidence type="ECO:0000313" key="4">
    <source>
        <dbReference type="Proteomes" id="UP000015453"/>
    </source>
</evidence>
<proteinExistence type="predicted"/>
<reference evidence="3 4" key="1">
    <citation type="journal article" date="2013" name="BMC Genomics">
        <title>The miniature genome of a carnivorous plant Genlisea aurea contains a low number of genes and short non-coding sequences.</title>
        <authorList>
            <person name="Leushkin E.V."/>
            <person name="Sutormin R.A."/>
            <person name="Nabieva E.R."/>
            <person name="Penin A.A."/>
            <person name="Kondrashov A.S."/>
            <person name="Logacheva M.D."/>
        </authorList>
    </citation>
    <scope>NUCLEOTIDE SEQUENCE [LARGE SCALE GENOMIC DNA]</scope>
</reference>
<feature type="region of interest" description="Disordered" evidence="1">
    <location>
        <begin position="166"/>
        <end position="212"/>
    </location>
</feature>
<dbReference type="InterPro" id="IPR025486">
    <property type="entry name" value="DUF4378"/>
</dbReference>
<name>S8DDQ9_9LAMI</name>
<evidence type="ECO:0000313" key="3">
    <source>
        <dbReference type="EMBL" id="EPS57492.1"/>
    </source>
</evidence>
<feature type="domain" description="DUF4378" evidence="2">
    <location>
        <begin position="353"/>
        <end position="510"/>
    </location>
</feature>
<sequence>MAKRSSSSSWTQIQKRNELRFIWGLSTAVDSCRGRRLNDCDLIFPVMKCYVSDHHHHHHHGVHSVEKRVERKKKKNGDRRHHRVFRLVDNKGGVVVSEQKVSCGCSSMAVVAASRRSSRKKKGDRLFSLGGMTRKLMDAFLGTPSVPGITKGNNNKSQLLRKKNIGSKTTTTTTSVVKRQENEAKRQLSLRLKKNVHHRPEEEEEEEEEESITTLNHILFQPRAESRRCFHPHGWIPGKMVAENIPSGEGPSNFLQRQQPDGIEFIISGSSSSSTDDGVDNHQLRHESPVSVLENGFSPPRISLEIRSAAEQKRLQPLELDFEDFSIESSSSSFYSSSCGGGGDDQQSHHLSHYVDLVMQVSCFDWNNLSEMKSPPEEELLLPYSIFDRVEDSLRCRCCCFGFSRKLLFDHINEVLTGMRRSHFACLGSAAAPPNRRIRPAAATSLAGAVTDRIMAHSDFYLLPPPQTEERRRGLDLIVSEDVAEHRSWFDSRVHVERVANEVSEDVLQECFTDMLREFVM</sequence>
<dbReference type="PANTHER" id="PTHR47212:SF4">
    <property type="entry name" value="ADHESIN-LIKE PROTEIN, PUTATIVE (DUF3741)-RELATED"/>
    <property type="match status" value="1"/>
</dbReference>
<evidence type="ECO:0000256" key="1">
    <source>
        <dbReference type="SAM" id="MobiDB-lite"/>
    </source>
</evidence>
<dbReference type="Pfam" id="PF14309">
    <property type="entry name" value="DUF4378"/>
    <property type="match status" value="1"/>
</dbReference>